<keyword evidence="4" id="KW-1185">Reference proteome</keyword>
<evidence type="ECO:0000313" key="4">
    <source>
        <dbReference type="Proteomes" id="UP001152747"/>
    </source>
</evidence>
<feature type="transmembrane region" description="Helical" evidence="2">
    <location>
        <begin position="102"/>
        <end position="125"/>
    </location>
</feature>
<dbReference type="AlphaFoldDB" id="A0A9P1N0V0"/>
<name>A0A9P1N0V0_9PELO</name>
<keyword evidence="2" id="KW-0812">Transmembrane</keyword>
<feature type="region of interest" description="Disordered" evidence="1">
    <location>
        <begin position="73"/>
        <end position="94"/>
    </location>
</feature>
<evidence type="ECO:0000256" key="1">
    <source>
        <dbReference type="SAM" id="MobiDB-lite"/>
    </source>
</evidence>
<sequence length="166" mass="19065">MSLDHIFKTNERCIATAEKPLRRDMFCKDGYYHAIGQKHLNIDDEKLKECDRNKDCPDGSYCLERHHIGRCYDIDGPKEKEKKGKKDEEEKKSNVEEKDNTLMIVIIIVSIVVLIGVGIGVKFFIWPKMKQAKIGQNHSVENGQNKKMEKASKQKNMKKGNKGSNV</sequence>
<dbReference type="Proteomes" id="UP001152747">
    <property type="component" value="Unassembled WGS sequence"/>
</dbReference>
<reference evidence="3" key="1">
    <citation type="submission" date="2022-11" db="EMBL/GenBank/DDBJ databases">
        <authorList>
            <person name="Kikuchi T."/>
        </authorList>
    </citation>
    <scope>NUCLEOTIDE SEQUENCE</scope>
    <source>
        <strain evidence="3">PS1010</strain>
    </source>
</reference>
<evidence type="ECO:0000256" key="2">
    <source>
        <dbReference type="SAM" id="Phobius"/>
    </source>
</evidence>
<protein>
    <submittedName>
        <fullName evidence="3">Uncharacterized protein</fullName>
    </submittedName>
</protein>
<keyword evidence="2" id="KW-1133">Transmembrane helix</keyword>
<feature type="region of interest" description="Disordered" evidence="1">
    <location>
        <begin position="136"/>
        <end position="166"/>
    </location>
</feature>
<organism evidence="3 4">
    <name type="scientific">Caenorhabditis angaria</name>
    <dbReference type="NCBI Taxonomy" id="860376"/>
    <lineage>
        <taxon>Eukaryota</taxon>
        <taxon>Metazoa</taxon>
        <taxon>Ecdysozoa</taxon>
        <taxon>Nematoda</taxon>
        <taxon>Chromadorea</taxon>
        <taxon>Rhabditida</taxon>
        <taxon>Rhabditina</taxon>
        <taxon>Rhabditomorpha</taxon>
        <taxon>Rhabditoidea</taxon>
        <taxon>Rhabditidae</taxon>
        <taxon>Peloderinae</taxon>
        <taxon>Caenorhabditis</taxon>
    </lineage>
</organism>
<dbReference type="EMBL" id="CANHGI010000004">
    <property type="protein sequence ID" value="CAI5446827.1"/>
    <property type="molecule type" value="Genomic_DNA"/>
</dbReference>
<feature type="compositionally biased region" description="Basic residues" evidence="1">
    <location>
        <begin position="153"/>
        <end position="166"/>
    </location>
</feature>
<evidence type="ECO:0000313" key="3">
    <source>
        <dbReference type="EMBL" id="CAI5446827.1"/>
    </source>
</evidence>
<gene>
    <name evidence="3" type="ORF">CAMP_LOCUS9464</name>
</gene>
<accession>A0A9P1N0V0</accession>
<comment type="caution">
    <text evidence="3">The sequence shown here is derived from an EMBL/GenBank/DDBJ whole genome shotgun (WGS) entry which is preliminary data.</text>
</comment>
<proteinExistence type="predicted"/>
<keyword evidence="2" id="KW-0472">Membrane</keyword>